<dbReference type="PATRIC" id="fig|2162.10.peg.1280"/>
<organism evidence="1">
    <name type="scientific">Methanobacterium formicicum</name>
    <dbReference type="NCBI Taxonomy" id="2162"/>
    <lineage>
        <taxon>Archaea</taxon>
        <taxon>Methanobacteriati</taxon>
        <taxon>Methanobacteriota</taxon>
        <taxon>Methanomada group</taxon>
        <taxon>Methanobacteria</taxon>
        <taxon>Methanobacteriales</taxon>
        <taxon>Methanobacteriaceae</taxon>
        <taxon>Methanobacterium</taxon>
    </lineage>
</organism>
<evidence type="ECO:0000313" key="3">
    <source>
        <dbReference type="Proteomes" id="UP000062768"/>
    </source>
</evidence>
<protein>
    <submittedName>
        <fullName evidence="1">Uncharacterized protein</fullName>
    </submittedName>
</protein>
<reference evidence="1" key="1">
    <citation type="submission" date="2014-08" db="EMBL/GenBank/DDBJ databases">
        <authorList>
            <person name="Wibberg D."/>
        </authorList>
    </citation>
    <scope>NUCLEOTIDE SEQUENCE</scope>
</reference>
<keyword evidence="3" id="KW-1185">Reference proteome</keyword>
<evidence type="ECO:0000313" key="2">
    <source>
        <dbReference type="EMBL" id="CEL24861.1"/>
    </source>
</evidence>
<name>A0A090I7D1_METFO</name>
<dbReference type="Proteomes" id="UP000062768">
    <property type="component" value="Chromosome I"/>
</dbReference>
<dbReference type="EMBL" id="LN515531">
    <property type="protein sequence ID" value="CEA14100.1"/>
    <property type="molecule type" value="Genomic_DNA"/>
</dbReference>
<dbReference type="RefSeq" id="WP_048073201.1">
    <property type="nucleotide sequence ID" value="NZ_CALCVY010000177.1"/>
</dbReference>
<reference evidence="2" key="2">
    <citation type="submission" date="2014-09" db="EMBL/GenBank/DDBJ databases">
        <authorList>
            <person name="Bishop-Lilly K.A."/>
            <person name="Broomall S.M."/>
            <person name="Chain P.S."/>
            <person name="Chertkov O."/>
            <person name="Coyne S.R."/>
            <person name="Daligault H.E."/>
            <person name="Davenport K.W."/>
            <person name="Erkkila T."/>
            <person name="Frey K.G."/>
            <person name="Gibbons H.S."/>
            <person name="Gu W."/>
            <person name="Jaissle J."/>
            <person name="Johnson S.L."/>
            <person name="Koroleva G.I."/>
            <person name="Ladner J.T."/>
            <person name="Lo C.-C."/>
            <person name="Minogue T.D."/>
            <person name="Munk C."/>
            <person name="Palacios G.F."/>
            <person name="Redden C.L."/>
            <person name="Rosenzweig C.N."/>
            <person name="Scholz M.B."/>
            <person name="Teshima H."/>
            <person name="Xu Y."/>
        </authorList>
    </citation>
    <scope>NUCLEOTIDE SEQUENCE</scope>
    <source>
        <strain evidence="2">Mb9</strain>
    </source>
</reference>
<dbReference type="AlphaFoldDB" id="A0A090I7D1"/>
<dbReference type="KEGG" id="mfi:DSM1535_1775"/>
<proteinExistence type="predicted"/>
<sequence>MSGSERFGKKSISRLSQNDLVDNYLKGFIGNYLKKPIGCIQYIYTSKLNMLNAQGTASTISSGGVHFLDKVYMDKMGKFNPF</sequence>
<accession>A0A090I7D1</accession>
<gene>
    <name evidence="1" type="ORF">DSM1535_1775</name>
    <name evidence="2" type="ORF">MB9_1223</name>
</gene>
<dbReference type="EMBL" id="LN734822">
    <property type="protein sequence ID" value="CEL24861.1"/>
    <property type="molecule type" value="Genomic_DNA"/>
</dbReference>
<dbReference type="GeneID" id="26739469"/>
<evidence type="ECO:0000313" key="1">
    <source>
        <dbReference type="EMBL" id="CEA14100.1"/>
    </source>
</evidence>